<dbReference type="OrthoDB" id="9804325at2"/>
<evidence type="ECO:0000256" key="8">
    <source>
        <dbReference type="ARBA" id="ARBA00023125"/>
    </source>
</evidence>
<dbReference type="EC" id="5.6.2.4" evidence="13 15"/>
<dbReference type="GO" id="GO:0006310">
    <property type="term" value="P:DNA recombination"/>
    <property type="evidence" value="ECO:0007669"/>
    <property type="project" value="UniProtKB-UniRule"/>
</dbReference>
<dbReference type="GO" id="GO:0003677">
    <property type="term" value="F:DNA binding"/>
    <property type="evidence" value="ECO:0007669"/>
    <property type="project" value="UniProtKB-KW"/>
</dbReference>
<dbReference type="InterPro" id="IPR033454">
    <property type="entry name" value="RecG_wedge"/>
</dbReference>
<comment type="catalytic activity">
    <reaction evidence="14 15">
        <text>ATP + H2O = ADP + phosphate + H(+)</text>
        <dbReference type="Rhea" id="RHEA:13065"/>
        <dbReference type="ChEBI" id="CHEBI:15377"/>
        <dbReference type="ChEBI" id="CHEBI:15378"/>
        <dbReference type="ChEBI" id="CHEBI:30616"/>
        <dbReference type="ChEBI" id="CHEBI:43474"/>
        <dbReference type="ChEBI" id="CHEBI:456216"/>
        <dbReference type="EC" id="5.6.2.4"/>
    </reaction>
</comment>
<dbReference type="InterPro" id="IPR027417">
    <property type="entry name" value="P-loop_NTPase"/>
</dbReference>
<evidence type="ECO:0000256" key="7">
    <source>
        <dbReference type="ARBA" id="ARBA00022840"/>
    </source>
</evidence>
<evidence type="ECO:0000256" key="12">
    <source>
        <dbReference type="ARBA" id="ARBA00034617"/>
    </source>
</evidence>
<evidence type="ECO:0000313" key="18">
    <source>
        <dbReference type="EMBL" id="BAL80897.1"/>
    </source>
</evidence>
<dbReference type="CDD" id="cd17992">
    <property type="entry name" value="DEXHc_RecG"/>
    <property type="match status" value="1"/>
</dbReference>
<comment type="catalytic activity">
    <reaction evidence="12 15">
        <text>Couples ATP hydrolysis with the unwinding of duplex DNA by translocating in the 3'-5' direction.</text>
        <dbReference type="EC" id="5.6.2.4"/>
    </reaction>
</comment>
<keyword evidence="5 15" id="KW-0378">Hydrolase</keyword>
<organism evidence="18 19">
    <name type="scientific">Caldisericum exile (strain DSM 21853 / NBRC 104410 / AZM16c01)</name>
    <dbReference type="NCBI Taxonomy" id="511051"/>
    <lineage>
        <taxon>Bacteria</taxon>
        <taxon>Pseudomonadati</taxon>
        <taxon>Caldisericota/Cryosericota group</taxon>
        <taxon>Caldisericota</taxon>
        <taxon>Caldisericia</taxon>
        <taxon>Caldisericales</taxon>
        <taxon>Caldisericaceae</taxon>
        <taxon>Caldisericum</taxon>
    </lineage>
</organism>
<dbReference type="KEGG" id="cex:CSE_07710"/>
<dbReference type="NCBIfam" id="NF008165">
    <property type="entry name" value="PRK10917.1-3"/>
    <property type="match status" value="1"/>
</dbReference>
<comment type="function">
    <text evidence="15">Plays a critical role in recombination and DNA repair. Helps process Holliday junction intermediates to mature products by catalyzing branch migration. Has replication fork regression activity, unwinds stalled or blocked replication forks to make a HJ that can be resolved. Has a DNA unwinding activity characteristic of a DNA helicase with 3'-5' polarity.</text>
</comment>
<dbReference type="NCBIfam" id="TIGR00643">
    <property type="entry name" value="recG"/>
    <property type="match status" value="1"/>
</dbReference>
<dbReference type="CDD" id="cd04488">
    <property type="entry name" value="RecG_wedge_OBF"/>
    <property type="match status" value="1"/>
</dbReference>
<dbReference type="PROSITE" id="PS51194">
    <property type="entry name" value="HELICASE_CTER"/>
    <property type="match status" value="1"/>
</dbReference>
<keyword evidence="7 15" id="KW-0067">ATP-binding</keyword>
<dbReference type="NCBIfam" id="NF008168">
    <property type="entry name" value="PRK10917.2-2"/>
    <property type="match status" value="1"/>
</dbReference>
<dbReference type="Pfam" id="PF17191">
    <property type="entry name" value="RecG_wedge"/>
    <property type="match status" value="1"/>
</dbReference>
<feature type="domain" description="Helicase C-terminal" evidence="17">
    <location>
        <begin position="555"/>
        <end position="715"/>
    </location>
</feature>
<dbReference type="InterPro" id="IPR011545">
    <property type="entry name" value="DEAD/DEAH_box_helicase_dom"/>
</dbReference>
<dbReference type="AlphaFoldDB" id="A0A7U6GEG1"/>
<gene>
    <name evidence="18" type="primary">recG</name>
    <name evidence="18" type="ordered locus">CSE_07710</name>
</gene>
<keyword evidence="19" id="KW-1185">Reference proteome</keyword>
<proteinExistence type="inferred from homology"/>
<reference evidence="18 19" key="1">
    <citation type="submission" date="2011-01" db="EMBL/GenBank/DDBJ databases">
        <title>Whole genome sequence of Caldisericum exile AZM16c01.</title>
        <authorList>
            <person name="Narita-Yamada S."/>
            <person name="Kawakoshi A."/>
            <person name="Nakamura S."/>
            <person name="Sasagawa M."/>
            <person name="Fukada J."/>
            <person name="Sekine M."/>
            <person name="Kato Y."/>
            <person name="Fukai R."/>
            <person name="Sasaki K."/>
            <person name="Hanamaki A."/>
            <person name="Narita H."/>
            <person name="Konno Y."/>
            <person name="Mori K."/>
            <person name="Yamazaki S."/>
            <person name="Suzuki K."/>
            <person name="Fujita N."/>
        </authorList>
    </citation>
    <scope>NUCLEOTIDE SEQUENCE [LARGE SCALE GENOMIC DNA]</scope>
    <source>
        <strain evidence="19">DSM 21853 / NBRC 104410 / AZM16c01</strain>
    </source>
</reference>
<evidence type="ECO:0000256" key="5">
    <source>
        <dbReference type="ARBA" id="ARBA00022801"/>
    </source>
</evidence>
<dbReference type="Pfam" id="PF00271">
    <property type="entry name" value="Helicase_C"/>
    <property type="match status" value="1"/>
</dbReference>
<evidence type="ECO:0000313" key="19">
    <source>
        <dbReference type="Proteomes" id="UP000004793"/>
    </source>
</evidence>
<dbReference type="Gene3D" id="2.40.50.140">
    <property type="entry name" value="Nucleic acid-binding proteins"/>
    <property type="match status" value="1"/>
</dbReference>
<keyword evidence="3 15" id="KW-0547">Nucleotide-binding</keyword>
<feature type="domain" description="Helicase ATP-binding" evidence="16">
    <location>
        <begin position="376"/>
        <end position="537"/>
    </location>
</feature>
<dbReference type="GO" id="GO:0043138">
    <property type="term" value="F:3'-5' DNA helicase activity"/>
    <property type="evidence" value="ECO:0007669"/>
    <property type="project" value="UniProtKB-EC"/>
</dbReference>
<dbReference type="SUPFAM" id="SSF52540">
    <property type="entry name" value="P-loop containing nucleoside triphosphate hydrolases"/>
    <property type="match status" value="2"/>
</dbReference>
<dbReference type="InterPro" id="IPR004609">
    <property type="entry name" value="ATP-dep_DNA_helicase_RecG"/>
</dbReference>
<dbReference type="InterPro" id="IPR012340">
    <property type="entry name" value="NA-bd_OB-fold"/>
</dbReference>
<dbReference type="PROSITE" id="PS51192">
    <property type="entry name" value="HELICASE_ATP_BIND_1"/>
    <property type="match status" value="1"/>
</dbReference>
<dbReference type="PANTHER" id="PTHR47964">
    <property type="entry name" value="ATP-DEPENDENT DNA HELICASE HOMOLOG RECG, CHLOROPLASTIC"/>
    <property type="match status" value="1"/>
</dbReference>
<comment type="similarity">
    <text evidence="1 15">Belongs to the helicase family. RecG subfamily.</text>
</comment>
<keyword evidence="11" id="KW-0413">Isomerase</keyword>
<dbReference type="Pfam" id="PF19833">
    <property type="entry name" value="RecG_dom3_C"/>
    <property type="match status" value="1"/>
</dbReference>
<dbReference type="InterPro" id="IPR014001">
    <property type="entry name" value="Helicase_ATP-bd"/>
</dbReference>
<dbReference type="GO" id="GO:0005524">
    <property type="term" value="F:ATP binding"/>
    <property type="evidence" value="ECO:0007669"/>
    <property type="project" value="UniProtKB-KW"/>
</dbReference>
<dbReference type="InterPro" id="IPR047112">
    <property type="entry name" value="RecG/Mfd"/>
</dbReference>
<dbReference type="GO" id="GO:0016787">
    <property type="term" value="F:hydrolase activity"/>
    <property type="evidence" value="ECO:0007669"/>
    <property type="project" value="UniProtKB-KW"/>
</dbReference>
<evidence type="ECO:0000256" key="6">
    <source>
        <dbReference type="ARBA" id="ARBA00022806"/>
    </source>
</evidence>
<evidence type="ECO:0000256" key="13">
    <source>
        <dbReference type="ARBA" id="ARBA00034808"/>
    </source>
</evidence>
<evidence type="ECO:0000256" key="4">
    <source>
        <dbReference type="ARBA" id="ARBA00022763"/>
    </source>
</evidence>
<dbReference type="Proteomes" id="UP000004793">
    <property type="component" value="Chromosome"/>
</dbReference>
<name>A0A7U6GEG1_CALEA</name>
<dbReference type="Gene3D" id="3.40.50.300">
    <property type="entry name" value="P-loop containing nucleotide triphosphate hydrolases"/>
    <property type="match status" value="2"/>
</dbReference>
<evidence type="ECO:0000256" key="3">
    <source>
        <dbReference type="ARBA" id="ARBA00022741"/>
    </source>
</evidence>
<dbReference type="SUPFAM" id="SSF50249">
    <property type="entry name" value="Nucleic acid-binding proteins"/>
    <property type="match status" value="1"/>
</dbReference>
<dbReference type="EMBL" id="AP012051">
    <property type="protein sequence ID" value="BAL80897.1"/>
    <property type="molecule type" value="Genomic_DNA"/>
</dbReference>
<keyword evidence="8" id="KW-0238">DNA-binding</keyword>
<keyword evidence="4 15" id="KW-0227">DNA damage</keyword>
<dbReference type="InterPro" id="IPR001650">
    <property type="entry name" value="Helicase_C-like"/>
</dbReference>
<evidence type="ECO:0000259" key="16">
    <source>
        <dbReference type="PROSITE" id="PS51192"/>
    </source>
</evidence>
<evidence type="ECO:0000256" key="10">
    <source>
        <dbReference type="ARBA" id="ARBA00023204"/>
    </source>
</evidence>
<evidence type="ECO:0000256" key="14">
    <source>
        <dbReference type="ARBA" id="ARBA00048988"/>
    </source>
</evidence>
<dbReference type="GO" id="GO:0006281">
    <property type="term" value="P:DNA repair"/>
    <property type="evidence" value="ECO:0007669"/>
    <property type="project" value="UniProtKB-UniRule"/>
</dbReference>
<dbReference type="SMART" id="SM00490">
    <property type="entry name" value="HELICc"/>
    <property type="match status" value="1"/>
</dbReference>
<protein>
    <recommendedName>
        <fullName evidence="2 15">ATP-dependent DNA helicase RecG</fullName>
        <ecNumber evidence="13 15">5.6.2.4</ecNumber>
    </recommendedName>
</protein>
<keyword evidence="10 15" id="KW-0234">DNA repair</keyword>
<dbReference type="InterPro" id="IPR045562">
    <property type="entry name" value="RecG_dom3_C"/>
</dbReference>
<evidence type="ECO:0000259" key="17">
    <source>
        <dbReference type="PROSITE" id="PS51194"/>
    </source>
</evidence>
<keyword evidence="6 15" id="KW-0347">Helicase</keyword>
<evidence type="ECO:0000256" key="15">
    <source>
        <dbReference type="RuleBase" id="RU363016"/>
    </source>
</evidence>
<dbReference type="SMART" id="SM00487">
    <property type="entry name" value="DEXDc"/>
    <property type="match status" value="1"/>
</dbReference>
<dbReference type="Pfam" id="PF00270">
    <property type="entry name" value="DEAD"/>
    <property type="match status" value="1"/>
</dbReference>
<sequence>MNVDKLKKLLYLEGRRGYKNDSVIGGFDRFVIDYINKVFEKGDEQLAYLFKDYGEKTPEERKVIIERALKILDDNEMAVIDEPSQTEIQKVKSLAGKNETRIKLSELFTPVQFVKGIGPELAKKLKKIGVETVYDFLYYFPKAYLDLRNIRKIFSLKNGETVLLKVKIISIQERKGKLNIFSVLGTDGTGYITATWFNQPYLKNIFKEGMEVFLFGKVQFAYGKWEMPSPEYEIPQDGKELVHTLRITPLYPLTEGLSQKILRNKTLNLIENVGKKIFDYLDEEIIKRRNLVSLDYAISNVHFPESFDALKKAKERIIFDELFGLQYILSKRKHVIEESDGYVFDVKEEYVSEFYKLLPFELTSDQKKVMGEILNDLKSSHPMNRLLHGDVGSGKTIVALFSMFISYKNGFQSAMMSPTEILAEQTYKTAESLFKGTPIRIALLTSSTKNSARKKILQGLINHDIDVIFGTHALIEEGVQFKKLGLVVVDEQHRFGVIQRSLLKDKAIIPHTLVMSATPIPRTLALTLYGDLDVSSIKELPKGRLPIITKVFYRNEDIAYKLVREELDKGHKAYVVCPLIEDSESLDAQSVETVFETLSQTHLKGYKIGKLHGGMSSIEKAEIMENFKNGDLQVLVSTTVVEVGVDVKDATVIVVEDADRFGLATLHQLRGRVGRSNLQSYCLLITRNPSKDAIERLNVLEKTNNGFEVAEYDLKLRGPGEILGKRQSGLPDFKLTTLIGETDMRILEMAREEAINLLKGKTKYDPEKLQEFHRLIQINYKEKIPFIEVA</sequence>
<keyword evidence="9 15" id="KW-0233">DNA recombination</keyword>
<dbReference type="PANTHER" id="PTHR47964:SF1">
    <property type="entry name" value="ATP-DEPENDENT DNA HELICASE HOMOLOG RECG, CHLOROPLASTIC"/>
    <property type="match status" value="1"/>
</dbReference>
<dbReference type="RefSeq" id="WP_014453300.1">
    <property type="nucleotide sequence ID" value="NC_017096.1"/>
</dbReference>
<accession>A0A7U6GEG1</accession>
<evidence type="ECO:0000256" key="9">
    <source>
        <dbReference type="ARBA" id="ARBA00023172"/>
    </source>
</evidence>
<evidence type="ECO:0000256" key="11">
    <source>
        <dbReference type="ARBA" id="ARBA00023235"/>
    </source>
</evidence>
<evidence type="ECO:0000256" key="2">
    <source>
        <dbReference type="ARBA" id="ARBA00017846"/>
    </source>
</evidence>
<evidence type="ECO:0000256" key="1">
    <source>
        <dbReference type="ARBA" id="ARBA00007504"/>
    </source>
</evidence>